<dbReference type="Proteomes" id="UP000239236">
    <property type="component" value="Unassembled WGS sequence"/>
</dbReference>
<proteinExistence type="predicted"/>
<gene>
    <name evidence="1" type="ORF">C6357_31045</name>
</gene>
<evidence type="ECO:0000313" key="1">
    <source>
        <dbReference type="EMBL" id="PRT33853.1"/>
    </source>
</evidence>
<protein>
    <submittedName>
        <fullName evidence="1">Uncharacterized protein</fullName>
    </submittedName>
</protein>
<organism evidence="1 2">
    <name type="scientific">Bacillus wiedmannii</name>
    <dbReference type="NCBI Taxonomy" id="1890302"/>
    <lineage>
        <taxon>Bacteria</taxon>
        <taxon>Bacillati</taxon>
        <taxon>Bacillota</taxon>
        <taxon>Bacilli</taxon>
        <taxon>Bacillales</taxon>
        <taxon>Bacillaceae</taxon>
        <taxon>Bacillus</taxon>
        <taxon>Bacillus cereus group</taxon>
    </lineage>
</organism>
<dbReference type="EMBL" id="PVRR01000023">
    <property type="protein sequence ID" value="PRT33853.1"/>
    <property type="molecule type" value="Genomic_DNA"/>
</dbReference>
<accession>A0ABX5DJH6</accession>
<keyword evidence="2" id="KW-1185">Reference proteome</keyword>
<evidence type="ECO:0000313" key="2">
    <source>
        <dbReference type="Proteomes" id="UP000239236"/>
    </source>
</evidence>
<sequence length="69" mass="8005">MRNLKSPGENLHFFVLGRYKILKLMNVNFSNFNFYLCLFKCLRITPQCHGPGIPQAKKQFDIESPIACL</sequence>
<reference evidence="1 2" key="1">
    <citation type="submission" date="2018-03" db="EMBL/GenBank/DDBJ databases">
        <title>Genotypic and phenotypic analysis of antagonistic Bacillus spp. isolated from rhizosphere soil of plants in Tibet.</title>
        <authorList>
            <person name="Borriss R."/>
            <person name="Lasch P."/>
            <person name="Wu L."/>
            <person name="Wu H."/>
            <person name="Gao X."/>
        </authorList>
    </citation>
    <scope>NUCLEOTIDE SEQUENCE [LARGE SCALE GENOMIC DNA]</scope>
    <source>
        <strain evidence="1 2">NMSW16</strain>
    </source>
</reference>
<name>A0ABX5DJH6_9BACI</name>
<comment type="caution">
    <text evidence="1">The sequence shown here is derived from an EMBL/GenBank/DDBJ whole genome shotgun (WGS) entry which is preliminary data.</text>
</comment>